<sequence length="202" mass="22420">MLKSCPSNTNLLKARQDLRPELKLLLLQLQELLLMAPQKFLNQGPNWLEDPVPGEDGEEEEENSVEKEEPDGTEGAPAPVGVPQGTGGPTLAHSDQPVSHHSEQSLLAIMQQMTQITANIQEASSSESSNPPAFKTPSIKAQECFDGTEPFKVRSFIWSCQLIFHNYLANFSQERKKVLYATSFLIGRAANWIEPYLSNLTN</sequence>
<feature type="region of interest" description="Disordered" evidence="1">
    <location>
        <begin position="42"/>
        <end position="99"/>
    </location>
</feature>
<comment type="caution">
    <text evidence="2">The sequence shown here is derived from an EMBL/GenBank/DDBJ whole genome shotgun (WGS) entry which is preliminary data.</text>
</comment>
<proteinExistence type="predicted"/>
<accession>A0A9Q3BPT2</accession>
<keyword evidence="3" id="KW-1185">Reference proteome</keyword>
<protein>
    <recommendedName>
        <fullName evidence="4">DUF4939 domain-containing protein</fullName>
    </recommendedName>
</protein>
<evidence type="ECO:0000313" key="3">
    <source>
        <dbReference type="Proteomes" id="UP000765509"/>
    </source>
</evidence>
<dbReference type="Proteomes" id="UP000765509">
    <property type="component" value="Unassembled WGS sequence"/>
</dbReference>
<evidence type="ECO:0008006" key="4">
    <source>
        <dbReference type="Google" id="ProtNLM"/>
    </source>
</evidence>
<evidence type="ECO:0000256" key="1">
    <source>
        <dbReference type="SAM" id="MobiDB-lite"/>
    </source>
</evidence>
<dbReference type="EMBL" id="AVOT02002028">
    <property type="protein sequence ID" value="MBW0468950.1"/>
    <property type="molecule type" value="Genomic_DNA"/>
</dbReference>
<feature type="compositionally biased region" description="Acidic residues" evidence="1">
    <location>
        <begin position="52"/>
        <end position="72"/>
    </location>
</feature>
<evidence type="ECO:0000313" key="2">
    <source>
        <dbReference type="EMBL" id="MBW0468950.1"/>
    </source>
</evidence>
<organism evidence="2 3">
    <name type="scientific">Austropuccinia psidii MF-1</name>
    <dbReference type="NCBI Taxonomy" id="1389203"/>
    <lineage>
        <taxon>Eukaryota</taxon>
        <taxon>Fungi</taxon>
        <taxon>Dikarya</taxon>
        <taxon>Basidiomycota</taxon>
        <taxon>Pucciniomycotina</taxon>
        <taxon>Pucciniomycetes</taxon>
        <taxon>Pucciniales</taxon>
        <taxon>Sphaerophragmiaceae</taxon>
        <taxon>Austropuccinia</taxon>
    </lineage>
</organism>
<name>A0A9Q3BPT2_9BASI</name>
<reference evidence="2" key="1">
    <citation type="submission" date="2021-03" db="EMBL/GenBank/DDBJ databases">
        <title>Draft genome sequence of rust myrtle Austropuccinia psidii MF-1, a brazilian biotype.</title>
        <authorList>
            <person name="Quecine M.C."/>
            <person name="Pachon D.M.R."/>
            <person name="Bonatelli M.L."/>
            <person name="Correr F.H."/>
            <person name="Franceschini L.M."/>
            <person name="Leite T.F."/>
            <person name="Margarido G.R.A."/>
            <person name="Almeida C.A."/>
            <person name="Ferrarezi J.A."/>
            <person name="Labate C.A."/>
        </authorList>
    </citation>
    <scope>NUCLEOTIDE SEQUENCE</scope>
    <source>
        <strain evidence="2">MF-1</strain>
    </source>
</reference>
<dbReference type="AlphaFoldDB" id="A0A9Q3BPT2"/>
<gene>
    <name evidence="2" type="ORF">O181_008665</name>
</gene>